<name>A0A813MW66_ADIRI</name>
<dbReference type="PRINTS" id="PR01218">
    <property type="entry name" value="PSTLEXTENSIN"/>
</dbReference>
<gene>
    <name evidence="2" type="ORF">EDS130_LOCUS984</name>
</gene>
<sequence length="619" mass="69562">MTSDELQLTFFSNDGHEREKHRKKKQYTSIILMAILGDPTIQRILDEVNKAASGGVLGIAGNYISEPGDGMTQFESQLTSSSESNFFNEDQSPLFYPTPDMFNMGGLTSFDNSNDLNPLPSVLPMTIPTDFDLYSAGIYNTMPQSYLNPYENYQNVTKFNLKHHLSDANSMRKSTSISTTSNDIIFEINRPQDYTTFPSKKSSSPQNINFNNHTTTAPPPLPTTTTTTTALPMDIQDCNDIPRTAEHIPSDSTDTASLTMNLTADNQDMGSIPTMDNNETDQQYSNPAGKIFHDPNPQIIQRKGSHSVTYKQNIIVRFLQPPPIPSAGPLIIKEVRAPQSSPLPPLVIKQRPTPPKTPPPLVIREKPPPVPPTLAPKVITRQLPPEPAPPRAVIIERLPPLPSKPRDIIIERWLPYEVVNEKRKVVVQRAPKSKQSAQPKNVIITYEPVHANIIRNFQKQNVTREDPQLYLSRYGSQLYDPELVIQQARAVGVVEDLNPPPRPMFGSTMTTMAAVDQDYELPTAMITVDDDQREHQNKVENSDNNDENKQQQIVEDEEVEVMQSSSVIPAHLEDNVQEEDVLVEENVTPFYMNSGENLQQTLRRLGIELPENLLNEHNY</sequence>
<feature type="region of interest" description="Disordered" evidence="1">
    <location>
        <begin position="196"/>
        <end position="223"/>
    </location>
</feature>
<feature type="compositionally biased region" description="Polar residues" evidence="1">
    <location>
        <begin position="196"/>
        <end position="213"/>
    </location>
</feature>
<dbReference type="Proteomes" id="UP000663852">
    <property type="component" value="Unassembled WGS sequence"/>
</dbReference>
<comment type="caution">
    <text evidence="2">The sequence shown here is derived from an EMBL/GenBank/DDBJ whole genome shotgun (WGS) entry which is preliminary data.</text>
</comment>
<evidence type="ECO:0000313" key="2">
    <source>
        <dbReference type="EMBL" id="CAF0729353.1"/>
    </source>
</evidence>
<accession>A0A813MW66</accession>
<reference evidence="2" key="1">
    <citation type="submission" date="2021-02" db="EMBL/GenBank/DDBJ databases">
        <authorList>
            <person name="Nowell W R."/>
        </authorList>
    </citation>
    <scope>NUCLEOTIDE SEQUENCE</scope>
</reference>
<dbReference type="AlphaFoldDB" id="A0A813MW66"/>
<feature type="region of interest" description="Disordered" evidence="1">
    <location>
        <begin position="341"/>
        <end position="371"/>
    </location>
</feature>
<dbReference type="InterPro" id="IPR003882">
    <property type="entry name" value="Pistil_extensin"/>
</dbReference>
<evidence type="ECO:0000256" key="1">
    <source>
        <dbReference type="SAM" id="MobiDB-lite"/>
    </source>
</evidence>
<organism evidence="2 3">
    <name type="scientific">Adineta ricciae</name>
    <name type="common">Rotifer</name>
    <dbReference type="NCBI Taxonomy" id="249248"/>
    <lineage>
        <taxon>Eukaryota</taxon>
        <taxon>Metazoa</taxon>
        <taxon>Spiralia</taxon>
        <taxon>Gnathifera</taxon>
        <taxon>Rotifera</taxon>
        <taxon>Eurotatoria</taxon>
        <taxon>Bdelloidea</taxon>
        <taxon>Adinetida</taxon>
        <taxon>Adinetidae</taxon>
        <taxon>Adineta</taxon>
    </lineage>
</organism>
<protein>
    <submittedName>
        <fullName evidence="2">Uncharacterized protein</fullName>
    </submittedName>
</protein>
<proteinExistence type="predicted"/>
<dbReference type="OrthoDB" id="10038007at2759"/>
<evidence type="ECO:0000313" key="3">
    <source>
        <dbReference type="Proteomes" id="UP000663852"/>
    </source>
</evidence>
<feature type="compositionally biased region" description="Pro residues" evidence="1">
    <location>
        <begin position="352"/>
        <end position="361"/>
    </location>
</feature>
<dbReference type="EMBL" id="CAJNOJ010000002">
    <property type="protein sequence ID" value="CAF0729353.1"/>
    <property type="molecule type" value="Genomic_DNA"/>
</dbReference>